<dbReference type="InterPro" id="IPR003778">
    <property type="entry name" value="CT_A_B"/>
</dbReference>
<organism evidence="5 6">
    <name type="scientific">Flavihumibacter stibioxidans</name>
    <dbReference type="NCBI Taxonomy" id="1834163"/>
    <lineage>
        <taxon>Bacteria</taxon>
        <taxon>Pseudomonadati</taxon>
        <taxon>Bacteroidota</taxon>
        <taxon>Chitinophagia</taxon>
        <taxon>Chitinophagales</taxon>
        <taxon>Chitinophagaceae</taxon>
        <taxon>Flavihumibacter</taxon>
    </lineage>
</organism>
<dbReference type="SMART" id="SM00797">
    <property type="entry name" value="AHS2"/>
    <property type="match status" value="1"/>
</dbReference>
<name>A0ABR7MDL2_9BACT</name>
<evidence type="ECO:0000259" key="4">
    <source>
        <dbReference type="SMART" id="SM00797"/>
    </source>
</evidence>
<reference evidence="5 6" key="1">
    <citation type="submission" date="2016-07" db="EMBL/GenBank/DDBJ databases">
        <title>Genome analysis of Flavihumibacter stibioxidans YS-17.</title>
        <authorList>
            <person name="Shi K."/>
            <person name="Han Y."/>
            <person name="Wang G."/>
        </authorList>
    </citation>
    <scope>NUCLEOTIDE SEQUENCE [LARGE SCALE GENOMIC DNA]</scope>
    <source>
        <strain evidence="5 6">YS-17</strain>
    </source>
</reference>
<dbReference type="PANTHER" id="PTHR43309">
    <property type="entry name" value="5-OXOPROLINASE SUBUNIT C"/>
    <property type="match status" value="1"/>
</dbReference>
<evidence type="ECO:0000256" key="1">
    <source>
        <dbReference type="ARBA" id="ARBA00022741"/>
    </source>
</evidence>
<dbReference type="NCBIfam" id="TIGR00724">
    <property type="entry name" value="urea_amlyse_rel"/>
    <property type="match status" value="1"/>
</dbReference>
<dbReference type="PANTHER" id="PTHR43309:SF3">
    <property type="entry name" value="5-OXOPROLINASE SUBUNIT C"/>
    <property type="match status" value="1"/>
</dbReference>
<dbReference type="EMBL" id="MBUA01000029">
    <property type="protein sequence ID" value="MBC6492865.1"/>
    <property type="molecule type" value="Genomic_DNA"/>
</dbReference>
<sequence>MNMRILKTGIASIQDLGREGYRNMGIVRGGVMDPLAAQLGNMLVANTDQAAVAEVAAGLFSVSFNKTQLIAITGSGYRATLNEQALPFWQPALAEAGDTLQIIPEKGGMAYLSVHGGFRIAPVLGSRSTNLVAGFGGLHGRLLQQGDELPLAIMPEPVAEKIIRFLSTKENVNRRRLAPSAIPDYSRQSIRFVPGHEYGSFTTDSRRAVEAEAFELTTIANRMGYRLKGQPLYLDMQRELISTAVVPGTMQVSPDGQVLVLMADAQTAGGYPRIGQVIAADLPLLAQKTAGSQIRFTAINLADAENTWLARESQLRSLIKDYNLHFS</sequence>
<dbReference type="SUPFAM" id="SSF50891">
    <property type="entry name" value="Cyclophilin-like"/>
    <property type="match status" value="1"/>
</dbReference>
<dbReference type="Proteomes" id="UP000765802">
    <property type="component" value="Unassembled WGS sequence"/>
</dbReference>
<dbReference type="InterPro" id="IPR052708">
    <property type="entry name" value="PxpC"/>
</dbReference>
<keyword evidence="2" id="KW-0378">Hydrolase</keyword>
<keyword evidence="3" id="KW-0067">ATP-binding</keyword>
<evidence type="ECO:0000256" key="3">
    <source>
        <dbReference type="ARBA" id="ARBA00022840"/>
    </source>
</evidence>
<gene>
    <name evidence="5" type="ORF">BC349_17545</name>
</gene>
<comment type="caution">
    <text evidence="5">The sequence shown here is derived from an EMBL/GenBank/DDBJ whole genome shotgun (WGS) entry which is preliminary data.</text>
</comment>
<evidence type="ECO:0000313" key="6">
    <source>
        <dbReference type="Proteomes" id="UP000765802"/>
    </source>
</evidence>
<dbReference type="Gene3D" id="2.40.100.10">
    <property type="entry name" value="Cyclophilin-like"/>
    <property type="match status" value="1"/>
</dbReference>
<dbReference type="Pfam" id="PF02626">
    <property type="entry name" value="CT_A_B"/>
    <property type="match status" value="1"/>
</dbReference>
<proteinExistence type="predicted"/>
<keyword evidence="6" id="KW-1185">Reference proteome</keyword>
<evidence type="ECO:0000256" key="2">
    <source>
        <dbReference type="ARBA" id="ARBA00022801"/>
    </source>
</evidence>
<dbReference type="InterPro" id="IPR029000">
    <property type="entry name" value="Cyclophilin-like_dom_sf"/>
</dbReference>
<evidence type="ECO:0000313" key="5">
    <source>
        <dbReference type="EMBL" id="MBC6492865.1"/>
    </source>
</evidence>
<protein>
    <recommendedName>
        <fullName evidence="4">Carboxyltransferase domain-containing protein</fullName>
    </recommendedName>
</protein>
<feature type="domain" description="Carboxyltransferase" evidence="4">
    <location>
        <begin position="23"/>
        <end position="314"/>
    </location>
</feature>
<accession>A0ABR7MDL2</accession>
<keyword evidence="1" id="KW-0547">Nucleotide-binding</keyword>